<evidence type="ECO:0000256" key="3">
    <source>
        <dbReference type="ARBA" id="ARBA00023015"/>
    </source>
</evidence>
<evidence type="ECO:0000256" key="2">
    <source>
        <dbReference type="ARBA" id="ARBA00006783"/>
    </source>
</evidence>
<dbReference type="InterPro" id="IPR025756">
    <property type="entry name" value="Myb_CC_LHEQLE"/>
</dbReference>
<protein>
    <submittedName>
        <fullName evidence="9">Protein PHR1-LIKE 1</fullName>
    </submittedName>
</protein>
<dbReference type="GO" id="GO:0005634">
    <property type="term" value="C:nucleus"/>
    <property type="evidence" value="ECO:0007669"/>
    <property type="project" value="UniProtKB-SubCell"/>
</dbReference>
<dbReference type="PROSITE" id="PS51294">
    <property type="entry name" value="HTH_MYB"/>
    <property type="match status" value="1"/>
</dbReference>
<accession>A0AAW2IQ52</accession>
<keyword evidence="3" id="KW-0805">Transcription regulation</keyword>
<dbReference type="GO" id="GO:0003700">
    <property type="term" value="F:DNA-binding transcription factor activity"/>
    <property type="evidence" value="ECO:0007669"/>
    <property type="project" value="InterPro"/>
</dbReference>
<keyword evidence="5" id="KW-0804">Transcription</keyword>
<dbReference type="NCBIfam" id="TIGR01557">
    <property type="entry name" value="myb_SHAQKYF"/>
    <property type="match status" value="1"/>
</dbReference>
<name>A0AAW2IQ52_9LAMI</name>
<evidence type="ECO:0000313" key="9">
    <source>
        <dbReference type="EMBL" id="KAL0283991.1"/>
    </source>
</evidence>
<feature type="compositionally biased region" description="Polar residues" evidence="7">
    <location>
        <begin position="12"/>
        <end position="31"/>
    </location>
</feature>
<dbReference type="InterPro" id="IPR017930">
    <property type="entry name" value="Myb_dom"/>
</dbReference>
<comment type="subcellular location">
    <subcellularLocation>
        <location evidence="1">Nucleus</location>
    </subcellularLocation>
</comment>
<dbReference type="Pfam" id="PF00249">
    <property type="entry name" value="Myb_DNA-binding"/>
    <property type="match status" value="1"/>
</dbReference>
<evidence type="ECO:0000256" key="7">
    <source>
        <dbReference type="SAM" id="MobiDB-lite"/>
    </source>
</evidence>
<dbReference type="Gene3D" id="1.10.10.60">
    <property type="entry name" value="Homeodomain-like"/>
    <property type="match status" value="1"/>
</dbReference>
<dbReference type="SUPFAM" id="SSF46689">
    <property type="entry name" value="Homeodomain-like"/>
    <property type="match status" value="1"/>
</dbReference>
<gene>
    <name evidence="9" type="ORF">Sangu_2853700</name>
</gene>
<feature type="compositionally biased region" description="Basic and acidic residues" evidence="7">
    <location>
        <begin position="431"/>
        <end position="453"/>
    </location>
</feature>
<dbReference type="InterPro" id="IPR006447">
    <property type="entry name" value="Myb_dom_plants"/>
</dbReference>
<feature type="region of interest" description="Disordered" evidence="7">
    <location>
        <begin position="1"/>
        <end position="46"/>
    </location>
</feature>
<proteinExistence type="inferred from homology"/>
<dbReference type="EMBL" id="JACGWK010001682">
    <property type="protein sequence ID" value="KAL0283991.1"/>
    <property type="molecule type" value="Genomic_DNA"/>
</dbReference>
<dbReference type="InterPro" id="IPR046955">
    <property type="entry name" value="PHR1-like"/>
</dbReference>
<organism evidence="9">
    <name type="scientific">Sesamum angustifolium</name>
    <dbReference type="NCBI Taxonomy" id="2727405"/>
    <lineage>
        <taxon>Eukaryota</taxon>
        <taxon>Viridiplantae</taxon>
        <taxon>Streptophyta</taxon>
        <taxon>Embryophyta</taxon>
        <taxon>Tracheophyta</taxon>
        <taxon>Spermatophyta</taxon>
        <taxon>Magnoliopsida</taxon>
        <taxon>eudicotyledons</taxon>
        <taxon>Gunneridae</taxon>
        <taxon>Pentapetalae</taxon>
        <taxon>asterids</taxon>
        <taxon>lamiids</taxon>
        <taxon>Lamiales</taxon>
        <taxon>Pedaliaceae</taxon>
        <taxon>Sesamum</taxon>
    </lineage>
</organism>
<feature type="compositionally biased region" description="Basic and acidic residues" evidence="7">
    <location>
        <begin position="411"/>
        <end position="424"/>
    </location>
</feature>
<reference evidence="9" key="1">
    <citation type="submission" date="2020-06" db="EMBL/GenBank/DDBJ databases">
        <authorList>
            <person name="Li T."/>
            <person name="Hu X."/>
            <person name="Zhang T."/>
            <person name="Song X."/>
            <person name="Zhang H."/>
            <person name="Dai N."/>
            <person name="Sheng W."/>
            <person name="Hou X."/>
            <person name="Wei L."/>
        </authorList>
    </citation>
    <scope>NUCLEOTIDE SEQUENCE</scope>
    <source>
        <strain evidence="9">G01</strain>
        <tissue evidence="9">Leaf</tissue>
    </source>
</reference>
<evidence type="ECO:0000259" key="8">
    <source>
        <dbReference type="PROSITE" id="PS51294"/>
    </source>
</evidence>
<comment type="similarity">
    <text evidence="2">Belongs to the MYB-CC family.</text>
</comment>
<evidence type="ECO:0000256" key="6">
    <source>
        <dbReference type="ARBA" id="ARBA00023242"/>
    </source>
</evidence>
<dbReference type="InterPro" id="IPR009057">
    <property type="entry name" value="Homeodomain-like_sf"/>
</dbReference>
<comment type="caution">
    <text evidence="9">The sequence shown here is derived from an EMBL/GenBank/DDBJ whole genome shotgun (WGS) entry which is preliminary data.</text>
</comment>
<dbReference type="GO" id="GO:0003677">
    <property type="term" value="F:DNA binding"/>
    <property type="evidence" value="ECO:0007669"/>
    <property type="project" value="InterPro"/>
</dbReference>
<dbReference type="Pfam" id="PF14379">
    <property type="entry name" value="Myb_CC_LHEQLE"/>
    <property type="match status" value="1"/>
</dbReference>
<evidence type="ECO:0000256" key="4">
    <source>
        <dbReference type="ARBA" id="ARBA00023054"/>
    </source>
</evidence>
<keyword evidence="4" id="KW-0175">Coiled coil</keyword>
<feature type="compositionally biased region" description="Polar residues" evidence="7">
    <location>
        <begin position="388"/>
        <end position="410"/>
    </location>
</feature>
<evidence type="ECO:0000256" key="1">
    <source>
        <dbReference type="ARBA" id="ARBA00004123"/>
    </source>
</evidence>
<keyword evidence="6" id="KW-0539">Nucleus</keyword>
<dbReference type="FunFam" id="1.10.10.60:FF:000002">
    <property type="entry name" value="Myb family transcription factor"/>
    <property type="match status" value="1"/>
</dbReference>
<dbReference type="PANTHER" id="PTHR31499">
    <property type="entry name" value="MYB FAMILY TRANSCRIPTION FACTOR PHL11"/>
    <property type="match status" value="1"/>
</dbReference>
<feature type="region of interest" description="Disordered" evidence="7">
    <location>
        <begin position="380"/>
        <end position="478"/>
    </location>
</feature>
<dbReference type="AlphaFoldDB" id="A0AAW2IQ52"/>
<dbReference type="PANTHER" id="PTHR31499:SF80">
    <property type="entry name" value="HTH MYB-TYPE DOMAIN-CONTAINING PROTEIN"/>
    <property type="match status" value="1"/>
</dbReference>
<dbReference type="InterPro" id="IPR001005">
    <property type="entry name" value="SANT/Myb"/>
</dbReference>
<sequence length="478" mass="52644">MPPAAFKKKYSETQSNEMEASGAMSRSSSILPSPLKEKFPQLPDSPQVTLAQELTSNIAPSYRSPRSSNQKMVGNLFSSASGCPSDLGCSCLSPNTSRWMNSPVYSISPWEGVSFSSTQLSVSVVENNDVPWNVEAIENFLDMPLNIPVQNGPIETSTGIMSSEDHAKKTDWQDWTDQLITVNDDALDSNWSDLLVDVNVPDPDPKLLDLPPDVSTCQPQIHRTQAHPHPVPSGESCPVIDSPTATAGKARMRWTPELHEVFVDAVDKLGGSEKATPKGVLKLMNVEGLTIYHVKSHLQKYRTARFKPESSEGTSEKKSNTAAEMTSLDLKTTMGITEALRLQMEVQKQLHEQLEIQRNLQLRIEEQGKHLQMIFEQQKKMEEEKLRASSSNSDTPSHLSSIDKQPNNKPEPSDNNHATIKDVASDVCIPVDEHPSKKETSSETKPCKDRAPDDDGCSPPTKRAKAYETGTSGASHES</sequence>
<feature type="compositionally biased region" description="Polar residues" evidence="7">
    <location>
        <begin position="469"/>
        <end position="478"/>
    </location>
</feature>
<reference evidence="9" key="2">
    <citation type="journal article" date="2024" name="Plant">
        <title>Genomic evolution and insights into agronomic trait innovations of Sesamum species.</title>
        <authorList>
            <person name="Miao H."/>
            <person name="Wang L."/>
            <person name="Qu L."/>
            <person name="Liu H."/>
            <person name="Sun Y."/>
            <person name="Le M."/>
            <person name="Wang Q."/>
            <person name="Wei S."/>
            <person name="Zheng Y."/>
            <person name="Lin W."/>
            <person name="Duan Y."/>
            <person name="Cao H."/>
            <person name="Xiong S."/>
            <person name="Wang X."/>
            <person name="Wei L."/>
            <person name="Li C."/>
            <person name="Ma Q."/>
            <person name="Ju M."/>
            <person name="Zhao R."/>
            <person name="Li G."/>
            <person name="Mu C."/>
            <person name="Tian Q."/>
            <person name="Mei H."/>
            <person name="Zhang T."/>
            <person name="Gao T."/>
            <person name="Zhang H."/>
        </authorList>
    </citation>
    <scope>NUCLEOTIDE SEQUENCE</scope>
    <source>
        <strain evidence="9">G01</strain>
    </source>
</reference>
<evidence type="ECO:0000256" key="5">
    <source>
        <dbReference type="ARBA" id="ARBA00023163"/>
    </source>
</evidence>
<feature type="domain" description="HTH myb-type" evidence="8">
    <location>
        <begin position="246"/>
        <end position="306"/>
    </location>
</feature>